<dbReference type="InterPro" id="IPR042100">
    <property type="entry name" value="Bug_dom1"/>
</dbReference>
<gene>
    <name evidence="3" type="ORF">GCM10009304_39100</name>
</gene>
<dbReference type="PANTHER" id="PTHR42928">
    <property type="entry name" value="TRICARBOXYLATE-BINDING PROTEIN"/>
    <property type="match status" value="1"/>
</dbReference>
<keyword evidence="2" id="KW-0732">Signal</keyword>
<dbReference type="PROSITE" id="PS51318">
    <property type="entry name" value="TAT"/>
    <property type="match status" value="1"/>
</dbReference>
<evidence type="ECO:0000313" key="4">
    <source>
        <dbReference type="Proteomes" id="UP000635983"/>
    </source>
</evidence>
<evidence type="ECO:0000256" key="2">
    <source>
        <dbReference type="SAM" id="SignalP"/>
    </source>
</evidence>
<reference evidence="3" key="2">
    <citation type="submission" date="2020-09" db="EMBL/GenBank/DDBJ databases">
        <authorList>
            <person name="Sun Q."/>
            <person name="Ohkuma M."/>
        </authorList>
    </citation>
    <scope>NUCLEOTIDE SEQUENCE</scope>
    <source>
        <strain evidence="3">JCM 30078</strain>
    </source>
</reference>
<organism evidence="3 4">
    <name type="scientific">Pseudomonas matsuisoli</name>
    <dbReference type="NCBI Taxonomy" id="1515666"/>
    <lineage>
        <taxon>Bacteria</taxon>
        <taxon>Pseudomonadati</taxon>
        <taxon>Pseudomonadota</taxon>
        <taxon>Gammaproteobacteria</taxon>
        <taxon>Pseudomonadales</taxon>
        <taxon>Pseudomonadaceae</taxon>
        <taxon>Pseudomonas</taxon>
    </lineage>
</organism>
<dbReference type="EMBL" id="BMPO01000011">
    <property type="protein sequence ID" value="GGK09128.1"/>
    <property type="molecule type" value="Genomic_DNA"/>
</dbReference>
<dbReference type="InterPro" id="IPR006311">
    <property type="entry name" value="TAT_signal"/>
</dbReference>
<proteinExistence type="inferred from homology"/>
<dbReference type="Pfam" id="PF03401">
    <property type="entry name" value="TctC"/>
    <property type="match status" value="1"/>
</dbReference>
<sequence length="326" mass="35568">MINRRTFIGASSALLAAASFSSLLNGQTRYSGRLISGIAAGATGDRLAKESLGILSDQFNVDYRLNVIETRETRDASVAVKTARADGSTLLQTHSGPMVLFPATYRKLDYDPLDDFTPLALMGDYSFALSLGSAVPESITSLDSYLSWVDDNPDFRDVGFSLYGSQAHLASMILSRSKEVALRPQPYKSVRSLVNDMNSGTIAAGVTITGNIGLLADSRVRPIAVTGRQRIEAWPHVATFFEQGVQDMDIGGWFGWFAPARMPESTVRELGDRIASMQATAAYADLQRQLMLTQVALPPAQIRERMSSEMSDYRKLVKTYGISQMG</sequence>
<dbReference type="PANTHER" id="PTHR42928:SF5">
    <property type="entry name" value="BLR1237 PROTEIN"/>
    <property type="match status" value="1"/>
</dbReference>
<dbReference type="AlphaFoldDB" id="A0A917Q2N8"/>
<feature type="signal peptide" evidence="2">
    <location>
        <begin position="1"/>
        <end position="16"/>
    </location>
</feature>
<evidence type="ECO:0000256" key="1">
    <source>
        <dbReference type="ARBA" id="ARBA00006987"/>
    </source>
</evidence>
<accession>A0A917Q2N8</accession>
<dbReference type="Proteomes" id="UP000635983">
    <property type="component" value="Unassembled WGS sequence"/>
</dbReference>
<reference evidence="3" key="1">
    <citation type="journal article" date="2014" name="Int. J. Syst. Evol. Microbiol.">
        <title>Complete genome sequence of Corynebacterium casei LMG S-19264T (=DSM 44701T), isolated from a smear-ripened cheese.</title>
        <authorList>
            <consortium name="US DOE Joint Genome Institute (JGI-PGF)"/>
            <person name="Walter F."/>
            <person name="Albersmeier A."/>
            <person name="Kalinowski J."/>
            <person name="Ruckert C."/>
        </authorList>
    </citation>
    <scope>NUCLEOTIDE SEQUENCE</scope>
    <source>
        <strain evidence="3">JCM 30078</strain>
    </source>
</reference>
<feature type="chain" id="PRO_5037571334" evidence="2">
    <location>
        <begin position="17"/>
        <end position="326"/>
    </location>
</feature>
<dbReference type="Gene3D" id="3.40.190.150">
    <property type="entry name" value="Bordetella uptake gene, domain 1"/>
    <property type="match status" value="1"/>
</dbReference>
<dbReference type="InterPro" id="IPR005064">
    <property type="entry name" value="BUG"/>
</dbReference>
<keyword evidence="4" id="KW-1185">Reference proteome</keyword>
<evidence type="ECO:0000313" key="3">
    <source>
        <dbReference type="EMBL" id="GGK09128.1"/>
    </source>
</evidence>
<comment type="caution">
    <text evidence="3">The sequence shown here is derived from an EMBL/GenBank/DDBJ whole genome shotgun (WGS) entry which is preliminary data.</text>
</comment>
<protein>
    <submittedName>
        <fullName evidence="3">MFS transporter</fullName>
    </submittedName>
</protein>
<comment type="similarity">
    <text evidence="1">Belongs to the UPF0065 (bug) family.</text>
</comment>
<dbReference type="RefSeq" id="WP_188985800.1">
    <property type="nucleotide sequence ID" value="NZ_BMPO01000011.1"/>
</dbReference>
<dbReference type="Gene3D" id="3.40.190.10">
    <property type="entry name" value="Periplasmic binding protein-like II"/>
    <property type="match status" value="1"/>
</dbReference>
<name>A0A917Q2N8_9PSED</name>